<evidence type="ECO:0000256" key="1">
    <source>
        <dbReference type="SAM" id="MobiDB-lite"/>
    </source>
</evidence>
<dbReference type="EMBL" id="JARYMX010000002">
    <property type="protein sequence ID" value="KAJ9559800.1"/>
    <property type="molecule type" value="Genomic_DNA"/>
</dbReference>
<feature type="region of interest" description="Disordered" evidence="1">
    <location>
        <begin position="1"/>
        <end position="73"/>
    </location>
</feature>
<dbReference type="Proteomes" id="UP001172457">
    <property type="component" value="Chromosome 2"/>
</dbReference>
<dbReference type="AlphaFoldDB" id="A0AA38TF30"/>
<evidence type="ECO:0000313" key="3">
    <source>
        <dbReference type="Proteomes" id="UP001172457"/>
    </source>
</evidence>
<keyword evidence="3" id="KW-1185">Reference proteome</keyword>
<comment type="caution">
    <text evidence="2">The sequence shown here is derived from an EMBL/GenBank/DDBJ whole genome shotgun (WGS) entry which is preliminary data.</text>
</comment>
<sequence>MKLEMEAGRRQMKQAGGRAAADEAGCRRRSPEKVAGRRSVGCRRRSPEKVAGRRSVGCRRRSPEKVPGRRRGTKLPTKLNLEKHGVSLVSLSCPFCNSFDENEDHIFRDCAFSNSILKEETTRRFSMGVLYTFFWVIWKARNNKVFSDSSLRKENCLIAEIQALSFYWIKHRGRMWDAIQWSSWCCDPLNTA</sequence>
<organism evidence="2 3">
    <name type="scientific">Centaurea solstitialis</name>
    <name type="common">yellow star-thistle</name>
    <dbReference type="NCBI Taxonomy" id="347529"/>
    <lineage>
        <taxon>Eukaryota</taxon>
        <taxon>Viridiplantae</taxon>
        <taxon>Streptophyta</taxon>
        <taxon>Embryophyta</taxon>
        <taxon>Tracheophyta</taxon>
        <taxon>Spermatophyta</taxon>
        <taxon>Magnoliopsida</taxon>
        <taxon>eudicotyledons</taxon>
        <taxon>Gunneridae</taxon>
        <taxon>Pentapetalae</taxon>
        <taxon>asterids</taxon>
        <taxon>campanulids</taxon>
        <taxon>Asterales</taxon>
        <taxon>Asteraceae</taxon>
        <taxon>Carduoideae</taxon>
        <taxon>Cardueae</taxon>
        <taxon>Centaureinae</taxon>
        <taxon>Centaurea</taxon>
    </lineage>
</organism>
<proteinExistence type="predicted"/>
<accession>A0AA38TF30</accession>
<feature type="compositionally biased region" description="Basic and acidic residues" evidence="1">
    <location>
        <begin position="20"/>
        <end position="35"/>
    </location>
</feature>
<protein>
    <recommendedName>
        <fullName evidence="4">Reverse transcriptase zinc-binding domain-containing protein</fullName>
    </recommendedName>
</protein>
<evidence type="ECO:0008006" key="4">
    <source>
        <dbReference type="Google" id="ProtNLM"/>
    </source>
</evidence>
<gene>
    <name evidence="2" type="ORF">OSB04_004960</name>
</gene>
<evidence type="ECO:0000313" key="2">
    <source>
        <dbReference type="EMBL" id="KAJ9559800.1"/>
    </source>
</evidence>
<name>A0AA38TF30_9ASTR</name>
<reference evidence="2" key="1">
    <citation type="submission" date="2023-03" db="EMBL/GenBank/DDBJ databases">
        <title>Chromosome-scale reference genome and RAD-based genetic map of yellow starthistle (Centaurea solstitialis) reveal putative structural variation and QTLs associated with invader traits.</title>
        <authorList>
            <person name="Reatini B."/>
            <person name="Cang F.A."/>
            <person name="Jiang Q."/>
            <person name="Mckibben M.T.W."/>
            <person name="Barker M.S."/>
            <person name="Rieseberg L.H."/>
            <person name="Dlugosch K.M."/>
        </authorList>
    </citation>
    <scope>NUCLEOTIDE SEQUENCE</scope>
    <source>
        <strain evidence="2">CAN-66</strain>
        <tissue evidence="2">Leaf</tissue>
    </source>
</reference>